<dbReference type="AlphaFoldDB" id="A0A9Q1KU03"/>
<evidence type="ECO:0000256" key="1">
    <source>
        <dbReference type="SAM" id="Coils"/>
    </source>
</evidence>
<comment type="caution">
    <text evidence="3">The sequence shown here is derived from an EMBL/GenBank/DDBJ whole genome shotgun (WGS) entry which is preliminary data.</text>
</comment>
<name>A0A9Q1KU03_9CARY</name>
<gene>
    <name evidence="3" type="ORF">Cgig2_001496</name>
</gene>
<dbReference type="GO" id="GO:0003700">
    <property type="term" value="F:DNA-binding transcription factor activity"/>
    <property type="evidence" value="ECO:0007669"/>
    <property type="project" value="InterPro"/>
</dbReference>
<evidence type="ECO:0000313" key="4">
    <source>
        <dbReference type="Proteomes" id="UP001153076"/>
    </source>
</evidence>
<dbReference type="PROSITE" id="PS51297">
    <property type="entry name" value="K_BOX"/>
    <property type="match status" value="1"/>
</dbReference>
<organism evidence="3 4">
    <name type="scientific">Carnegiea gigantea</name>
    <dbReference type="NCBI Taxonomy" id="171969"/>
    <lineage>
        <taxon>Eukaryota</taxon>
        <taxon>Viridiplantae</taxon>
        <taxon>Streptophyta</taxon>
        <taxon>Embryophyta</taxon>
        <taxon>Tracheophyta</taxon>
        <taxon>Spermatophyta</taxon>
        <taxon>Magnoliopsida</taxon>
        <taxon>eudicotyledons</taxon>
        <taxon>Gunneridae</taxon>
        <taxon>Pentapetalae</taxon>
        <taxon>Caryophyllales</taxon>
        <taxon>Cactineae</taxon>
        <taxon>Cactaceae</taxon>
        <taxon>Cactoideae</taxon>
        <taxon>Echinocereeae</taxon>
        <taxon>Carnegiea</taxon>
    </lineage>
</organism>
<dbReference type="InterPro" id="IPR002487">
    <property type="entry name" value="TF_Kbox"/>
</dbReference>
<dbReference type="Pfam" id="PF01486">
    <property type="entry name" value="K-box"/>
    <property type="match status" value="1"/>
</dbReference>
<dbReference type="GO" id="GO:0005634">
    <property type="term" value="C:nucleus"/>
    <property type="evidence" value="ECO:0007669"/>
    <property type="project" value="InterPro"/>
</dbReference>
<sequence>MEEILGRYKRLPKTSGAPCIEQAADQNPETEVNALKEELSKLRDLCQRMQGKGLDGLNLKELEQLEHQLNDGILSVKCRKEQKALMENEKLRKEVEELKQSIRLLSSSESNCLKRRRPGLFSDEGCLDKEANSQHIDLRLGLPVTTCCDEIKTPKADSTSHDSTSQMASG</sequence>
<evidence type="ECO:0000313" key="3">
    <source>
        <dbReference type="EMBL" id="KAJ8449840.1"/>
    </source>
</evidence>
<feature type="coiled-coil region" evidence="1">
    <location>
        <begin position="81"/>
        <end position="108"/>
    </location>
</feature>
<dbReference type="Proteomes" id="UP001153076">
    <property type="component" value="Unassembled WGS sequence"/>
</dbReference>
<accession>A0A9Q1KU03</accession>
<keyword evidence="4" id="KW-1185">Reference proteome</keyword>
<proteinExistence type="predicted"/>
<feature type="domain" description="K-box" evidence="2">
    <location>
        <begin position="25"/>
        <end position="116"/>
    </location>
</feature>
<dbReference type="OrthoDB" id="1898716at2759"/>
<evidence type="ECO:0000259" key="2">
    <source>
        <dbReference type="PROSITE" id="PS51297"/>
    </source>
</evidence>
<protein>
    <recommendedName>
        <fullName evidence="2">K-box domain-containing protein</fullName>
    </recommendedName>
</protein>
<keyword evidence="1" id="KW-0175">Coiled coil</keyword>
<dbReference type="EMBL" id="JAKOGI010000019">
    <property type="protein sequence ID" value="KAJ8449840.1"/>
    <property type="molecule type" value="Genomic_DNA"/>
</dbReference>
<reference evidence="3" key="1">
    <citation type="submission" date="2022-04" db="EMBL/GenBank/DDBJ databases">
        <title>Carnegiea gigantea Genome sequencing and assembly v2.</title>
        <authorList>
            <person name="Copetti D."/>
            <person name="Sanderson M.J."/>
            <person name="Burquez A."/>
            <person name="Wojciechowski M.F."/>
        </authorList>
    </citation>
    <scope>NUCLEOTIDE SEQUENCE</scope>
    <source>
        <strain evidence="3">SGP5-SGP5p</strain>
        <tissue evidence="3">Aerial part</tissue>
    </source>
</reference>